<gene>
    <name evidence="1" type="ORF">Pme01_23950</name>
</gene>
<protein>
    <submittedName>
        <fullName evidence="1">Uncharacterized protein</fullName>
    </submittedName>
</protein>
<dbReference type="AlphaFoldDB" id="A0A8J3T9P7"/>
<comment type="caution">
    <text evidence="1">The sequence shown here is derived from an EMBL/GenBank/DDBJ whole genome shotgun (WGS) entry which is preliminary data.</text>
</comment>
<sequence length="45" mass="4897">MRVVPARVVGSRSRPRDTFSIANPQGRVLRVLKILGLHETLTAGA</sequence>
<organism evidence="1 2">
    <name type="scientific">Planosporangium mesophilum</name>
    <dbReference type="NCBI Taxonomy" id="689768"/>
    <lineage>
        <taxon>Bacteria</taxon>
        <taxon>Bacillati</taxon>
        <taxon>Actinomycetota</taxon>
        <taxon>Actinomycetes</taxon>
        <taxon>Micromonosporales</taxon>
        <taxon>Micromonosporaceae</taxon>
        <taxon>Planosporangium</taxon>
    </lineage>
</organism>
<evidence type="ECO:0000313" key="1">
    <source>
        <dbReference type="EMBL" id="GII22798.1"/>
    </source>
</evidence>
<reference evidence="1" key="1">
    <citation type="submission" date="2021-01" db="EMBL/GenBank/DDBJ databases">
        <title>Whole genome shotgun sequence of Planosporangium mesophilum NBRC 109066.</title>
        <authorList>
            <person name="Komaki H."/>
            <person name="Tamura T."/>
        </authorList>
    </citation>
    <scope>NUCLEOTIDE SEQUENCE</scope>
    <source>
        <strain evidence="1">NBRC 109066</strain>
    </source>
</reference>
<proteinExistence type="predicted"/>
<dbReference type="EMBL" id="BOON01000020">
    <property type="protein sequence ID" value="GII22798.1"/>
    <property type="molecule type" value="Genomic_DNA"/>
</dbReference>
<evidence type="ECO:0000313" key="2">
    <source>
        <dbReference type="Proteomes" id="UP000599074"/>
    </source>
</evidence>
<dbReference type="Proteomes" id="UP000599074">
    <property type="component" value="Unassembled WGS sequence"/>
</dbReference>
<keyword evidence="2" id="KW-1185">Reference proteome</keyword>
<name>A0A8J3T9P7_9ACTN</name>
<accession>A0A8J3T9P7</accession>